<dbReference type="SUPFAM" id="SSF48452">
    <property type="entry name" value="TPR-like"/>
    <property type="match status" value="1"/>
</dbReference>
<evidence type="ECO:0000313" key="3">
    <source>
        <dbReference type="Proteomes" id="UP000037274"/>
    </source>
</evidence>
<evidence type="ECO:0000313" key="2">
    <source>
        <dbReference type="EMBL" id="KMS77720.1"/>
    </source>
</evidence>
<name>A0ABR5HW87_STRLW</name>
<feature type="compositionally biased region" description="Polar residues" evidence="1">
    <location>
        <begin position="138"/>
        <end position="149"/>
    </location>
</feature>
<dbReference type="InterPro" id="IPR011990">
    <property type="entry name" value="TPR-like_helical_dom_sf"/>
</dbReference>
<dbReference type="RefSeq" id="WP_048573431.1">
    <property type="nucleotide sequence ID" value="NZ_LFEH01000073.1"/>
</dbReference>
<reference evidence="2 3" key="1">
    <citation type="submission" date="2015-06" db="EMBL/GenBank/DDBJ databases">
        <title>Draft genome sequence of Streptomyces leeuwenhoekii C58, which produces the novel lasso peptide, chaxapeptin.</title>
        <authorList>
            <person name="Yi Y."/>
            <person name="Hai D."/>
            <person name="Jaspars M."/>
            <person name="Sheng H."/>
            <person name="Rateb M.E."/>
            <person name="Bull A."/>
            <person name="Goodfellow M."/>
            <person name="Asenjo J.A."/>
            <person name="Ebel R."/>
        </authorList>
    </citation>
    <scope>NUCLEOTIDE SEQUENCE [LARGE SCALE GENOMIC DNA]</scope>
    <source>
        <strain evidence="2 3">C58</strain>
    </source>
</reference>
<evidence type="ECO:0000256" key="1">
    <source>
        <dbReference type="SAM" id="MobiDB-lite"/>
    </source>
</evidence>
<feature type="region of interest" description="Disordered" evidence="1">
    <location>
        <begin position="127"/>
        <end position="149"/>
    </location>
</feature>
<dbReference type="Proteomes" id="UP000037274">
    <property type="component" value="Unassembled WGS sequence"/>
</dbReference>
<evidence type="ECO:0008006" key="4">
    <source>
        <dbReference type="Google" id="ProtNLM"/>
    </source>
</evidence>
<keyword evidence="3" id="KW-1185">Reference proteome</keyword>
<gene>
    <name evidence="2" type="ORF">ACH49_19565</name>
</gene>
<proteinExistence type="predicted"/>
<comment type="caution">
    <text evidence="2">The sequence shown here is derived from an EMBL/GenBank/DDBJ whole genome shotgun (WGS) entry which is preliminary data.</text>
</comment>
<organism evidence="2 3">
    <name type="scientific">Streptomyces leeuwenhoekii</name>
    <dbReference type="NCBI Taxonomy" id="1437453"/>
    <lineage>
        <taxon>Bacteria</taxon>
        <taxon>Bacillati</taxon>
        <taxon>Actinomycetota</taxon>
        <taxon>Actinomycetes</taxon>
        <taxon>Kitasatosporales</taxon>
        <taxon>Streptomycetaceae</taxon>
        <taxon>Streptomyces</taxon>
    </lineage>
</organism>
<protein>
    <recommendedName>
        <fullName evidence="4">Tetratricopeptide repeat protein</fullName>
    </recommendedName>
</protein>
<accession>A0ABR5HW87</accession>
<sequence>MATAPVSTVIGRKSPWLPPAKFDFYAMDCHRVTGADKLARTLAEEVLRAGTAVDGTERSPMRNAEARITLGVTAARAGDPEQALARGERALEAERRSVPSPRMLGRELAVELRRRYGAEPAVREHLARLPALDATAEQGPQRTPGSTPR</sequence>
<dbReference type="EMBL" id="LFEH01000073">
    <property type="protein sequence ID" value="KMS77720.1"/>
    <property type="molecule type" value="Genomic_DNA"/>
</dbReference>